<dbReference type="VEuPathDB" id="PlasmoDB:Py17XNL_001105394"/>
<feature type="transmembrane region" description="Helical" evidence="1">
    <location>
        <begin position="234"/>
        <end position="259"/>
    </location>
</feature>
<accession>A0A077TXJ9</accession>
<name>A0A077TXJ9_PLAYE</name>
<dbReference type="AlphaFoldDB" id="A0A077TXJ9"/>
<proteinExistence type="predicted"/>
<reference evidence="3" key="3">
    <citation type="submission" date="2014-05" db="EMBL/GenBank/DDBJ databases">
        <authorList>
            <person name="Aslett M.A."/>
            <person name="De Silva N."/>
        </authorList>
    </citation>
    <scope>NUCLEOTIDE SEQUENCE</scope>
    <source>
        <strain evidence="3">17X</strain>
    </source>
</reference>
<evidence type="ECO:0000313" key="4">
    <source>
        <dbReference type="Proteomes" id="UP000072874"/>
    </source>
</evidence>
<keyword evidence="1" id="KW-1133">Transmembrane helix</keyword>
<dbReference type="VEuPathDB" id="PlasmoDB:PYYM_0022800"/>
<protein>
    <submittedName>
        <fullName evidence="3">PIR protein</fullName>
    </submittedName>
    <submittedName>
        <fullName evidence="2">YIR protein</fullName>
    </submittedName>
</protein>
<dbReference type="GeneID" id="34859425"/>
<dbReference type="VEuPathDB" id="PlasmoDB:PY17X_1100047"/>
<dbReference type="RefSeq" id="XP_022810784.1">
    <property type="nucleotide sequence ID" value="XM_022957187.1"/>
</dbReference>
<dbReference type="EMBL" id="LK023145">
    <property type="protein sequence ID" value="CDS44134.1"/>
    <property type="molecule type" value="Genomic_DNA"/>
</dbReference>
<evidence type="ECO:0000313" key="3">
    <source>
        <dbReference type="EMBL" id="VTZ79261.1"/>
    </source>
</evidence>
<sequence>MDKQVCEMFKNVTMDLEYDPNTKNYKFKDEVSQKYCTDVNCDDDINKINAVCLFLFNELFGSSDSFNSVAKGNTNIVDYILIWLKYMLNFKRINENDSIESFYEMYINKDNKYNKRIEGVSGYQNYKDLIDKKQNLMSIDIKDMSKFYHAFVLLCEICIEVNEKHTNCNIFSKLANEFAKKYDELNEDYNIGKDSPYNQLLSTLSNDYNNLKNVCNDFPSLPTYSRRLVIKKTLVPIAFIFVAVSIFLGIAYKYSLFGFRKRFQKQKLREKIKNIMKKMIH</sequence>
<evidence type="ECO:0000313" key="2">
    <source>
        <dbReference type="EMBL" id="CDS44134.1"/>
    </source>
</evidence>
<keyword evidence="1" id="KW-0812">Transmembrane</keyword>
<keyword evidence="1" id="KW-0472">Membrane</keyword>
<gene>
    <name evidence="3" type="ORF">PY17X_1100047</name>
    <name evidence="2" type="ORF">PYYM_0022800</name>
</gene>
<organism evidence="3 4">
    <name type="scientific">Plasmodium yoelii</name>
    <dbReference type="NCBI Taxonomy" id="5861"/>
    <lineage>
        <taxon>Eukaryota</taxon>
        <taxon>Sar</taxon>
        <taxon>Alveolata</taxon>
        <taxon>Apicomplexa</taxon>
        <taxon>Aconoidasida</taxon>
        <taxon>Haemosporida</taxon>
        <taxon>Plasmodiidae</taxon>
        <taxon>Plasmodium</taxon>
        <taxon>Plasmodium (Vinckeia)</taxon>
    </lineage>
</organism>
<dbReference type="EMBL" id="LM993665">
    <property type="protein sequence ID" value="VTZ79261.1"/>
    <property type="molecule type" value="Genomic_DNA"/>
</dbReference>
<reference evidence="3" key="4">
    <citation type="submission" date="2019-05" db="EMBL/GenBank/DDBJ databases">
        <authorList>
            <consortium name="Pathogen Informatics"/>
        </authorList>
    </citation>
    <scope>NUCLEOTIDE SEQUENCE</scope>
    <source>
        <strain evidence="3">17X</strain>
    </source>
</reference>
<dbReference type="VEuPathDB" id="PlasmoDB:PY04755"/>
<dbReference type="Proteomes" id="UP000072874">
    <property type="component" value="Chromosome 11"/>
</dbReference>
<dbReference type="NCBIfam" id="TIGR01590">
    <property type="entry name" value="yir-bir-cir_Pla"/>
    <property type="match status" value="1"/>
</dbReference>
<dbReference type="InterPro" id="IPR006477">
    <property type="entry name" value="Yir_bir_cir"/>
</dbReference>
<evidence type="ECO:0000256" key="1">
    <source>
        <dbReference type="SAM" id="Phobius"/>
    </source>
</evidence>
<reference evidence="3 4" key="1">
    <citation type="journal article" date="2014" name="BMC Biol.">
        <title>A comprehensive evaluation of rodent malaria parasite genomes and gene expression.</title>
        <authorList>
            <person name="Otto T.D."/>
            <person name="Bohme U."/>
            <person name="Jackson A.P."/>
            <person name="Hunt M."/>
            <person name="Franke-Fayard B."/>
            <person name="Hoeijmakers W.A."/>
            <person name="Religa A.A."/>
            <person name="Robertson L."/>
            <person name="Sanders M."/>
            <person name="Ogun S.A."/>
            <person name="Cunningham D."/>
            <person name="Erhart A."/>
            <person name="Billker O."/>
            <person name="Khan S.M."/>
            <person name="Stunnenberg H.G."/>
            <person name="Langhorne J."/>
            <person name="Holder A.A."/>
            <person name="Waters A.P."/>
            <person name="Newbold C.I."/>
            <person name="Pain A."/>
            <person name="Berriman M."/>
            <person name="Janse C.J."/>
        </authorList>
    </citation>
    <scope>NUCLEOTIDE SEQUENCE [LARGE SCALE GENOMIC DNA]</scope>
    <source>
        <strain evidence="3 4">17X</strain>
        <strain evidence="2">YM</strain>
    </source>
</reference>
<reference evidence="2" key="2">
    <citation type="submission" date="2014-05" db="EMBL/GenBank/DDBJ databases">
        <authorList>
            <person name="Aslett A.Martin."/>
            <person name="De Silva Nishadi"/>
        </authorList>
    </citation>
    <scope>NUCLEOTIDE SEQUENCE</scope>
    <source>
        <strain evidence="2">YM</strain>
    </source>
</reference>
<dbReference type="Pfam" id="PF06022">
    <property type="entry name" value="Cir_Bir_Yir"/>
    <property type="match status" value="1"/>
</dbReference>
<dbReference type="KEGG" id="pyo:PY17X_1100047"/>